<keyword evidence="3 7" id="KW-0863">Zinc-finger</keyword>
<dbReference type="EMBL" id="MWBQ01000219">
    <property type="protein sequence ID" value="OQA54270.1"/>
    <property type="molecule type" value="Genomic_DNA"/>
</dbReference>
<dbReference type="SMART" id="SM00493">
    <property type="entry name" value="TOPRIM"/>
    <property type="match status" value="1"/>
</dbReference>
<dbReference type="GO" id="GO:0006310">
    <property type="term" value="P:DNA recombination"/>
    <property type="evidence" value="ECO:0007669"/>
    <property type="project" value="UniProtKB-UniRule"/>
</dbReference>
<dbReference type="InterPro" id="IPR023627">
    <property type="entry name" value="Rcmb_RecR"/>
</dbReference>
<evidence type="ECO:0000313" key="9">
    <source>
        <dbReference type="EMBL" id="OQA54270.1"/>
    </source>
</evidence>
<dbReference type="GO" id="GO:0003677">
    <property type="term" value="F:DNA binding"/>
    <property type="evidence" value="ECO:0007669"/>
    <property type="project" value="UniProtKB-UniRule"/>
</dbReference>
<evidence type="ECO:0000256" key="2">
    <source>
        <dbReference type="ARBA" id="ARBA00022763"/>
    </source>
</evidence>
<dbReference type="SUPFAM" id="SSF111304">
    <property type="entry name" value="Recombination protein RecR"/>
    <property type="match status" value="1"/>
</dbReference>
<dbReference type="PANTHER" id="PTHR30446">
    <property type="entry name" value="RECOMBINATION PROTEIN RECR"/>
    <property type="match status" value="1"/>
</dbReference>
<dbReference type="Gene3D" id="1.10.8.420">
    <property type="entry name" value="RecR Domain 1"/>
    <property type="match status" value="1"/>
</dbReference>
<dbReference type="InterPro" id="IPR015967">
    <property type="entry name" value="Rcmb_RecR_Znf"/>
</dbReference>
<evidence type="ECO:0000256" key="5">
    <source>
        <dbReference type="ARBA" id="ARBA00023172"/>
    </source>
</evidence>
<dbReference type="Gene3D" id="3.40.1360.10">
    <property type="match status" value="1"/>
</dbReference>
<dbReference type="Gene3D" id="6.10.250.240">
    <property type="match status" value="1"/>
</dbReference>
<proteinExistence type="inferred from homology"/>
<feature type="domain" description="Toprim" evidence="8">
    <location>
        <begin position="82"/>
        <end position="176"/>
    </location>
</feature>
<protein>
    <recommendedName>
        <fullName evidence="7">Recombination protein RecR</fullName>
    </recommendedName>
</protein>
<keyword evidence="2 7" id="KW-0227">DNA damage</keyword>
<evidence type="ECO:0000256" key="1">
    <source>
        <dbReference type="ARBA" id="ARBA00022723"/>
    </source>
</evidence>
<dbReference type="InterPro" id="IPR000093">
    <property type="entry name" value="DNA_Rcmb_RecR"/>
</dbReference>
<keyword evidence="1 7" id="KW-0479">Metal-binding</keyword>
<gene>
    <name evidence="7 9" type="primary">recR</name>
    <name evidence="9" type="ORF">BWY41_02183</name>
</gene>
<dbReference type="InterPro" id="IPR006171">
    <property type="entry name" value="TOPRIM_dom"/>
</dbReference>
<dbReference type="Proteomes" id="UP000485569">
    <property type="component" value="Unassembled WGS sequence"/>
</dbReference>
<dbReference type="NCBIfam" id="TIGR00615">
    <property type="entry name" value="recR"/>
    <property type="match status" value="1"/>
</dbReference>
<reference evidence="9" key="1">
    <citation type="submission" date="2017-02" db="EMBL/GenBank/DDBJ databases">
        <title>Delving into the versatile metabolic prowess of the omnipresent phylum Bacteroidetes.</title>
        <authorList>
            <person name="Nobu M.K."/>
            <person name="Mei R."/>
            <person name="Narihiro T."/>
            <person name="Kuroda K."/>
            <person name="Liu W.-T."/>
        </authorList>
    </citation>
    <scope>NUCLEOTIDE SEQUENCE</scope>
    <source>
        <strain evidence="9">ADurb.Bin276</strain>
    </source>
</reference>
<dbReference type="AlphaFoldDB" id="A0A1V5SIA3"/>
<comment type="similarity">
    <text evidence="7">Belongs to the RecR family.</text>
</comment>
<dbReference type="HAMAP" id="MF_00017">
    <property type="entry name" value="RecR"/>
    <property type="match status" value="1"/>
</dbReference>
<comment type="function">
    <text evidence="7">May play a role in DNA repair. It seems to be involved in an RecBC-independent recombinational process of DNA repair. It may act with RecF and RecO.</text>
</comment>
<organism evidence="9">
    <name type="scientific">Candidatus Atribacter allofermentans</name>
    <dbReference type="NCBI Taxonomy" id="1852833"/>
    <lineage>
        <taxon>Bacteria</taxon>
        <taxon>Pseudomonadati</taxon>
        <taxon>Atribacterota</taxon>
        <taxon>Atribacteria</taxon>
        <taxon>Atribacterales</taxon>
        <taxon>Atribacteraceae</taxon>
        <taxon>Atribacter</taxon>
    </lineage>
</organism>
<comment type="caution">
    <text evidence="9">The sequence shown here is derived from an EMBL/GenBank/DDBJ whole genome shotgun (WGS) entry which is preliminary data.</text>
</comment>
<evidence type="ECO:0000259" key="8">
    <source>
        <dbReference type="PROSITE" id="PS50880"/>
    </source>
</evidence>
<keyword evidence="4 7" id="KW-0862">Zinc</keyword>
<keyword evidence="5 7" id="KW-0233">DNA recombination</keyword>
<dbReference type="Gene3D" id="3.30.60.80">
    <property type="match status" value="1"/>
</dbReference>
<feature type="zinc finger region" description="C4-type" evidence="7">
    <location>
        <begin position="59"/>
        <end position="74"/>
    </location>
</feature>
<dbReference type="Pfam" id="PF13662">
    <property type="entry name" value="Toprim_4"/>
    <property type="match status" value="1"/>
</dbReference>
<evidence type="ECO:0000256" key="4">
    <source>
        <dbReference type="ARBA" id="ARBA00022833"/>
    </source>
</evidence>
<dbReference type="Pfam" id="PF21175">
    <property type="entry name" value="RecR_C"/>
    <property type="match status" value="1"/>
</dbReference>
<evidence type="ECO:0000256" key="3">
    <source>
        <dbReference type="ARBA" id="ARBA00022771"/>
    </source>
</evidence>
<dbReference type="InterPro" id="IPR034137">
    <property type="entry name" value="TOPRIM_RecR"/>
</dbReference>
<dbReference type="PROSITE" id="PS50880">
    <property type="entry name" value="TOPRIM"/>
    <property type="match status" value="1"/>
</dbReference>
<dbReference type="GO" id="GO:0008270">
    <property type="term" value="F:zinc ion binding"/>
    <property type="evidence" value="ECO:0007669"/>
    <property type="project" value="UniProtKB-KW"/>
</dbReference>
<evidence type="ECO:0000256" key="6">
    <source>
        <dbReference type="ARBA" id="ARBA00023204"/>
    </source>
</evidence>
<accession>A0A1V5SIA3</accession>
<evidence type="ECO:0000256" key="7">
    <source>
        <dbReference type="HAMAP-Rule" id="MF_00017"/>
    </source>
</evidence>
<sequence length="203" mass="22666">MSDSYPEALKNLIASFSRLPGVGPKTAQRLSFFLIKSLPDEIEGLINSLTEVKQKIHFCSRCGFYTENELCSICQDSTRESTILCVVERPQDVLSIEKTGYRGLYHVLQGVLSPLSGVGPEDLTINQLMKRIETEKFKEVILATNPSLDGEATAYFIARKLRSFSIRVTMIARGLPLGGDMEFADEITLTQAFEGRRDVHIDT</sequence>
<dbReference type="Pfam" id="PF21176">
    <property type="entry name" value="RecR_HhH"/>
    <property type="match status" value="1"/>
</dbReference>
<dbReference type="Pfam" id="PF02132">
    <property type="entry name" value="RecR_ZnF"/>
    <property type="match status" value="1"/>
</dbReference>
<dbReference type="GO" id="GO:0006281">
    <property type="term" value="P:DNA repair"/>
    <property type="evidence" value="ECO:0007669"/>
    <property type="project" value="UniProtKB-UniRule"/>
</dbReference>
<name>A0A1V5SIA3_9BACT</name>
<dbReference type="CDD" id="cd01025">
    <property type="entry name" value="TOPRIM_recR"/>
    <property type="match status" value="1"/>
</dbReference>
<keyword evidence="6 7" id="KW-0234">DNA repair</keyword>
<dbReference type="PANTHER" id="PTHR30446:SF0">
    <property type="entry name" value="RECOMBINATION PROTEIN RECR"/>
    <property type="match status" value="1"/>
</dbReference>